<protein>
    <submittedName>
        <fullName evidence="1">Uncharacterized protein</fullName>
    </submittedName>
</protein>
<keyword evidence="2" id="KW-1185">Reference proteome</keyword>
<dbReference type="Proteomes" id="UP001501442">
    <property type="component" value="Unassembled WGS sequence"/>
</dbReference>
<organism evidence="1 2">
    <name type="scientific">Actinoallomurus vinaceus</name>
    <dbReference type="NCBI Taxonomy" id="1080074"/>
    <lineage>
        <taxon>Bacteria</taxon>
        <taxon>Bacillati</taxon>
        <taxon>Actinomycetota</taxon>
        <taxon>Actinomycetes</taxon>
        <taxon>Streptosporangiales</taxon>
        <taxon>Thermomonosporaceae</taxon>
        <taxon>Actinoallomurus</taxon>
    </lineage>
</organism>
<name>A0ABP8UNR6_9ACTN</name>
<comment type="caution">
    <text evidence="1">The sequence shown here is derived from an EMBL/GenBank/DDBJ whole genome shotgun (WGS) entry which is preliminary data.</text>
</comment>
<evidence type="ECO:0000313" key="2">
    <source>
        <dbReference type="Proteomes" id="UP001501442"/>
    </source>
</evidence>
<dbReference type="EMBL" id="BAABHK010000014">
    <property type="protein sequence ID" value="GAA4634950.1"/>
    <property type="molecule type" value="Genomic_DNA"/>
</dbReference>
<accession>A0ABP8UNR6</accession>
<gene>
    <name evidence="1" type="ORF">GCM10023196_078530</name>
</gene>
<evidence type="ECO:0000313" key="1">
    <source>
        <dbReference type="EMBL" id="GAA4634950.1"/>
    </source>
</evidence>
<reference evidence="2" key="1">
    <citation type="journal article" date="2019" name="Int. J. Syst. Evol. Microbiol.">
        <title>The Global Catalogue of Microorganisms (GCM) 10K type strain sequencing project: providing services to taxonomists for standard genome sequencing and annotation.</title>
        <authorList>
            <consortium name="The Broad Institute Genomics Platform"/>
            <consortium name="The Broad Institute Genome Sequencing Center for Infectious Disease"/>
            <person name="Wu L."/>
            <person name="Ma J."/>
        </authorList>
    </citation>
    <scope>NUCLEOTIDE SEQUENCE [LARGE SCALE GENOMIC DNA]</scope>
    <source>
        <strain evidence="2">JCM 17939</strain>
    </source>
</reference>
<proteinExistence type="predicted"/>
<sequence length="68" mass="7857">MIHCRPETEAWRSRWIEGRATFTIVLSRPTMNRLMQQIARISRRRRWSGTAVSLGAGDLSASRLVMDI</sequence>